<evidence type="ECO:0000256" key="9">
    <source>
        <dbReference type="HAMAP-Rule" id="MF_00517"/>
    </source>
</evidence>
<dbReference type="HAMAP" id="MF_00517">
    <property type="entry name" value="MFS_SotB"/>
    <property type="match status" value="1"/>
</dbReference>
<keyword evidence="5 9" id="KW-0762">Sugar transport</keyword>
<feature type="transmembrane region" description="Helical" evidence="9">
    <location>
        <begin position="80"/>
        <end position="103"/>
    </location>
</feature>
<keyword evidence="8 9" id="KW-0472">Membrane</keyword>
<feature type="transmembrane region" description="Helical" evidence="9">
    <location>
        <begin position="170"/>
        <end position="191"/>
    </location>
</feature>
<organism evidence="11 12">
    <name type="scientific">Gallibacterium melopsittaci</name>
    <dbReference type="NCBI Taxonomy" id="516063"/>
    <lineage>
        <taxon>Bacteria</taxon>
        <taxon>Pseudomonadati</taxon>
        <taxon>Pseudomonadota</taxon>
        <taxon>Gammaproteobacteria</taxon>
        <taxon>Pasteurellales</taxon>
        <taxon>Pasteurellaceae</taxon>
        <taxon>Gallibacterium</taxon>
    </lineage>
</organism>
<dbReference type="PANTHER" id="PTHR43124">
    <property type="entry name" value="PURINE EFFLUX PUMP PBUE"/>
    <property type="match status" value="1"/>
</dbReference>
<dbReference type="Proteomes" id="UP001589769">
    <property type="component" value="Unassembled WGS sequence"/>
</dbReference>
<feature type="transmembrane region" description="Helical" evidence="9">
    <location>
        <begin position="365"/>
        <end position="385"/>
    </location>
</feature>
<evidence type="ECO:0000313" key="12">
    <source>
        <dbReference type="Proteomes" id="UP001589769"/>
    </source>
</evidence>
<dbReference type="Pfam" id="PF07690">
    <property type="entry name" value="MFS_1"/>
    <property type="match status" value="1"/>
</dbReference>
<dbReference type="InterPro" id="IPR036259">
    <property type="entry name" value="MFS_trans_sf"/>
</dbReference>
<feature type="transmembrane region" description="Helical" evidence="9">
    <location>
        <begin position="212"/>
        <end position="232"/>
    </location>
</feature>
<evidence type="ECO:0000256" key="5">
    <source>
        <dbReference type="ARBA" id="ARBA00022597"/>
    </source>
</evidence>
<keyword evidence="6 9" id="KW-0812">Transmembrane</keyword>
<evidence type="ECO:0000256" key="6">
    <source>
        <dbReference type="ARBA" id="ARBA00022692"/>
    </source>
</evidence>
<name>A0ABV6HXF8_9PAST</name>
<keyword evidence="3 9" id="KW-1003">Cell membrane</keyword>
<feature type="transmembrane region" description="Helical" evidence="9">
    <location>
        <begin position="244"/>
        <end position="267"/>
    </location>
</feature>
<dbReference type="EMBL" id="JBHLWA010000018">
    <property type="protein sequence ID" value="MFC0322810.1"/>
    <property type="molecule type" value="Genomic_DNA"/>
</dbReference>
<dbReference type="CDD" id="cd17324">
    <property type="entry name" value="MFS_NepI_like"/>
    <property type="match status" value="1"/>
</dbReference>
<comment type="similarity">
    <text evidence="9">Belongs to the major facilitator superfamily. SotB (TC 2.A.1.2) family.</text>
</comment>
<evidence type="ECO:0000256" key="4">
    <source>
        <dbReference type="ARBA" id="ARBA00022519"/>
    </source>
</evidence>
<dbReference type="InterPro" id="IPR050189">
    <property type="entry name" value="MFS_Efflux_Transporters"/>
</dbReference>
<keyword evidence="2 9" id="KW-0813">Transport</keyword>
<comment type="function">
    <text evidence="9">Involved in the efflux of sugars. The physiological role may be the reduction of the intracellular concentration of toxic sugars or sugar metabolites.</text>
</comment>
<evidence type="ECO:0000256" key="3">
    <source>
        <dbReference type="ARBA" id="ARBA00022475"/>
    </source>
</evidence>
<dbReference type="PROSITE" id="PS50850">
    <property type="entry name" value="MFS"/>
    <property type="match status" value="1"/>
</dbReference>
<keyword evidence="12" id="KW-1185">Reference proteome</keyword>
<dbReference type="PANTHER" id="PTHR43124:SF4">
    <property type="entry name" value="SUGAR EFFLUX TRANSPORTER"/>
    <property type="match status" value="1"/>
</dbReference>
<evidence type="ECO:0000256" key="2">
    <source>
        <dbReference type="ARBA" id="ARBA00022448"/>
    </source>
</evidence>
<dbReference type="SUPFAM" id="SSF103473">
    <property type="entry name" value="MFS general substrate transporter"/>
    <property type="match status" value="1"/>
</dbReference>
<evidence type="ECO:0000256" key="1">
    <source>
        <dbReference type="ARBA" id="ARBA00004651"/>
    </source>
</evidence>
<reference evidence="11 12" key="1">
    <citation type="submission" date="2024-09" db="EMBL/GenBank/DDBJ databases">
        <authorList>
            <person name="Sun Q."/>
            <person name="Mori K."/>
        </authorList>
    </citation>
    <scope>NUCLEOTIDE SEQUENCE [LARGE SCALE GENOMIC DNA]</scope>
    <source>
        <strain evidence="11 12">CCM 7538</strain>
    </source>
</reference>
<dbReference type="RefSeq" id="WP_382373839.1">
    <property type="nucleotide sequence ID" value="NZ_JBHLWA010000018.1"/>
</dbReference>
<dbReference type="InterPro" id="IPR020846">
    <property type="entry name" value="MFS_dom"/>
</dbReference>
<dbReference type="Gene3D" id="1.20.1250.20">
    <property type="entry name" value="MFS general substrate transporter like domains"/>
    <property type="match status" value="1"/>
</dbReference>
<feature type="transmembrane region" description="Helical" evidence="9">
    <location>
        <begin position="139"/>
        <end position="164"/>
    </location>
</feature>
<feature type="transmembrane region" description="Helical" evidence="9">
    <location>
        <begin position="274"/>
        <end position="292"/>
    </location>
</feature>
<evidence type="ECO:0000256" key="7">
    <source>
        <dbReference type="ARBA" id="ARBA00022989"/>
    </source>
</evidence>
<feature type="domain" description="Major facilitator superfamily (MFS) profile" evidence="10">
    <location>
        <begin position="14"/>
        <end position="388"/>
    </location>
</feature>
<comment type="caution">
    <text evidence="11">The sequence shown here is derived from an EMBL/GenBank/DDBJ whole genome shotgun (WGS) entry which is preliminary data.</text>
</comment>
<feature type="transmembrane region" description="Helical" evidence="9">
    <location>
        <begin position="43"/>
        <end position="68"/>
    </location>
</feature>
<keyword evidence="7 9" id="KW-1133">Transmembrane helix</keyword>
<evidence type="ECO:0000313" key="11">
    <source>
        <dbReference type="EMBL" id="MFC0322810.1"/>
    </source>
</evidence>
<sequence>MLSRKAARRIEYSRVITMAFAAFVFNTTEYIPVALLTDIATSFAMPVAQVGLMITVYAWIVAIMSLPCMLMTSQYERRNLLIKLFLLFIASHILSAIAWNYWILLLSRIGIALTHSVFWSITASLTMRIAPKDKKVQALGLLAMGSALAMVLGLPLGRIIGQWLDWRTTFALIGIVAAIILFFIIRLLPYLPSKNAGSLKSLPILLRRPMLVGIYLFTALIISAHFTAYSYIEPFLIQISQVSATAATAGLLVFGLAGIIASILFNLFYRLMPINFLAITMTILIFSLLFLSHLGHSVIAIFILIFIWGIGISALGLGMQMRVLQLAPDATDLASSIYSSIYNIGIGGGALIGNQVMHYFGLNQIGYIGALLGLFASLLFIFIHLKFRHTRITLSTS</sequence>
<proteinExistence type="inferred from homology"/>
<dbReference type="NCBIfam" id="NF002921">
    <property type="entry name" value="PRK03545.1"/>
    <property type="match status" value="1"/>
</dbReference>
<dbReference type="InterPro" id="IPR023495">
    <property type="entry name" value="Sugar_effux_transptr_put"/>
</dbReference>
<feature type="transmembrane region" description="Helical" evidence="9">
    <location>
        <begin position="330"/>
        <end position="353"/>
    </location>
</feature>
<keyword evidence="4" id="KW-0997">Cell inner membrane</keyword>
<gene>
    <name evidence="9" type="primary">sotB</name>
    <name evidence="11" type="ORF">ACFFHT_04445</name>
</gene>
<feature type="transmembrane region" description="Helical" evidence="9">
    <location>
        <begin position="298"/>
        <end position="318"/>
    </location>
</feature>
<feature type="transmembrane region" description="Helical" evidence="9">
    <location>
        <begin position="12"/>
        <end position="31"/>
    </location>
</feature>
<feature type="transmembrane region" description="Helical" evidence="9">
    <location>
        <begin position="109"/>
        <end position="127"/>
    </location>
</feature>
<comment type="subcellular location">
    <subcellularLocation>
        <location evidence="1 9">Cell membrane</location>
        <topology evidence="1 9">Multi-pass membrane protein</topology>
    </subcellularLocation>
</comment>
<evidence type="ECO:0000259" key="10">
    <source>
        <dbReference type="PROSITE" id="PS50850"/>
    </source>
</evidence>
<accession>A0ABV6HXF8</accession>
<evidence type="ECO:0000256" key="8">
    <source>
        <dbReference type="ARBA" id="ARBA00023136"/>
    </source>
</evidence>
<protein>
    <recommendedName>
        <fullName evidence="9">Probable sugar efflux transporter</fullName>
    </recommendedName>
</protein>
<dbReference type="InterPro" id="IPR011701">
    <property type="entry name" value="MFS"/>
</dbReference>